<gene>
    <name evidence="1" type="ORF">RO07_17250</name>
</gene>
<evidence type="ECO:0000313" key="2">
    <source>
        <dbReference type="Proteomes" id="UP000035086"/>
    </source>
</evidence>
<organism evidence="1 2">
    <name type="scientific">Pandoraea pulmonicola</name>
    <dbReference type="NCBI Taxonomy" id="93221"/>
    <lineage>
        <taxon>Bacteria</taxon>
        <taxon>Pseudomonadati</taxon>
        <taxon>Pseudomonadota</taxon>
        <taxon>Betaproteobacteria</taxon>
        <taxon>Burkholderiales</taxon>
        <taxon>Burkholderiaceae</taxon>
        <taxon>Pandoraea</taxon>
    </lineage>
</organism>
<dbReference type="InterPro" id="IPR022074">
    <property type="entry name" value="DUF3626"/>
</dbReference>
<evidence type="ECO:0000313" key="1">
    <source>
        <dbReference type="EMBL" id="APD13406.1"/>
    </source>
</evidence>
<dbReference type="Pfam" id="PF12294">
    <property type="entry name" value="DUF3626"/>
    <property type="match status" value="1"/>
</dbReference>
<name>A0ABM6FS41_PANPU</name>
<accession>A0ABM6FS41</accession>
<proteinExistence type="predicted"/>
<protein>
    <submittedName>
        <fullName evidence="1">Uncharacterized protein</fullName>
    </submittedName>
</protein>
<keyword evidence="2" id="KW-1185">Reference proteome</keyword>
<dbReference type="Proteomes" id="UP000035086">
    <property type="component" value="Chromosome"/>
</dbReference>
<dbReference type="RefSeq" id="WP_052267142.1">
    <property type="nucleotide sequence ID" value="NZ_CP010310.2"/>
</dbReference>
<sequence>MIYGQLFRTRVLQDIFTRCEKCAEVDRQRALARAGGDEHLLNGMLQVLREARLTINFNPVQIEQSSSTRIADEVVNCFAFREKPGAPQGSNAGRAHMEEYVLGLGELLRGKQPYAEFGRYDSVVFGAGPARDFQWTSRPCYAALDFLHGPNGGAPTYGHSFLVLHDHFKHVCSYCPVDTFALRLRHANVHPHELSTFFHLETLIAHCQDDLWGYSCLKSLKAKACAEDIPIHRNYGYGGWNNYIDAQVYARIVLHRDVKEIHFARKDLSQMPAKLRQTLERARTDLNHRLGREFVFIDG</sequence>
<dbReference type="EMBL" id="CP010310">
    <property type="protein sequence ID" value="APD13406.1"/>
    <property type="molecule type" value="Genomic_DNA"/>
</dbReference>
<reference evidence="1" key="1">
    <citation type="submission" date="2016-11" db="EMBL/GenBank/DDBJ databases">
        <title>Complete Genome Sequencing of Pandoraea pulmonicola DSM 16583.</title>
        <authorList>
            <person name="Chan K.-G."/>
        </authorList>
    </citation>
    <scope>NUCLEOTIDE SEQUENCE</scope>
    <source>
        <strain evidence="1">DSM 16583</strain>
    </source>
</reference>